<reference evidence="11 12" key="1">
    <citation type="journal article" date="2018" name="Front. Plant Sci.">
        <title>Red Clover (Trifolium pratense) and Zigzag Clover (T. medium) - A Picture of Genomic Similarities and Differences.</title>
        <authorList>
            <person name="Dluhosova J."/>
            <person name="Istvanek J."/>
            <person name="Nedelnik J."/>
            <person name="Repkova J."/>
        </authorList>
    </citation>
    <scope>NUCLEOTIDE SEQUENCE [LARGE SCALE GENOMIC DNA]</scope>
    <source>
        <strain evidence="12">cv. 10/8</strain>
        <tissue evidence="11">Leaf</tissue>
    </source>
</reference>
<keyword evidence="4" id="KW-0732">Signal</keyword>
<evidence type="ECO:0000256" key="2">
    <source>
        <dbReference type="ARBA" id="ARBA00022614"/>
    </source>
</evidence>
<evidence type="ECO:0000256" key="4">
    <source>
        <dbReference type="ARBA" id="ARBA00022729"/>
    </source>
</evidence>
<comment type="subcellular location">
    <subcellularLocation>
        <location evidence="1">Membrane</location>
        <topology evidence="1">Single-pass membrane protein</topology>
    </subcellularLocation>
</comment>
<comment type="caution">
    <text evidence="11">The sequence shown here is derived from an EMBL/GenBank/DDBJ whole genome shotgun (WGS) entry which is preliminary data.</text>
</comment>
<dbReference type="Pfam" id="PF13855">
    <property type="entry name" value="LRR_8"/>
    <property type="match status" value="1"/>
</dbReference>
<dbReference type="Pfam" id="PF00560">
    <property type="entry name" value="LRR_1"/>
    <property type="match status" value="3"/>
</dbReference>
<protein>
    <submittedName>
        <fullName evidence="11">Putative receptor protein kinase TMK1-like</fullName>
    </submittedName>
</protein>
<dbReference type="InterPro" id="IPR001611">
    <property type="entry name" value="Leu-rich_rpt"/>
</dbReference>
<keyword evidence="2" id="KW-0433">Leucine-rich repeat</keyword>
<evidence type="ECO:0000259" key="10">
    <source>
        <dbReference type="Pfam" id="PF08263"/>
    </source>
</evidence>
<dbReference type="PANTHER" id="PTHR47986">
    <property type="entry name" value="OSJNBA0070M12.3 PROTEIN"/>
    <property type="match status" value="1"/>
</dbReference>
<dbReference type="InterPro" id="IPR032675">
    <property type="entry name" value="LRR_dom_sf"/>
</dbReference>
<dbReference type="EMBL" id="LXQA010002521">
    <property type="protein sequence ID" value="MCH81607.1"/>
    <property type="molecule type" value="Genomic_DNA"/>
</dbReference>
<dbReference type="AlphaFoldDB" id="A0A392M2P0"/>
<evidence type="ECO:0000313" key="11">
    <source>
        <dbReference type="EMBL" id="MCH81607.1"/>
    </source>
</evidence>
<evidence type="ECO:0000256" key="9">
    <source>
        <dbReference type="ARBA" id="ARBA00023180"/>
    </source>
</evidence>
<dbReference type="Proteomes" id="UP000265520">
    <property type="component" value="Unassembled WGS sequence"/>
</dbReference>
<evidence type="ECO:0000256" key="5">
    <source>
        <dbReference type="ARBA" id="ARBA00022737"/>
    </source>
</evidence>
<sequence>MIAAGDIINAENYEAGYMSELLKALTPTPMGWSNKTHYCTWKGISCDSSQAVTSIMLPSSSLTGTLPPNINSLTNLTHIDLHNNSLNGPLPYFSDLDLLQTVSLGHNNFTSYPYRCIQYLPHLRTLNLSNNLNLSNWVFPMDDLNYSEYLETIDLEATNMIGELRSEMFVSFPNLHTFIISYNQINGNLPESLGKLAVSILRLNDQGGSGFQGTINVISSMGNLSQGWLHNNSLTGQIPNMSNCTNLFDLQLHSNSLTGLIPPSLLALPSLSIISLGDNWLQGPKPEFHKGVKATFEPNYFCQSNVGPCDPQIMILLEIFEAFRSPYLFPPPISGNNACTISSMRLSNGGGLMIRCQREKIVSFEILKFNFTGTISPAFSNLTSLVNLTLAGNSLNGSIPLSLTTLPQLQVFDVSNNNLSGVIPKFSLKVKLNTTGNAFLVQNMSRQGENATTASDVQTRGSSKANLRPFWIAGVLLYS</sequence>
<evidence type="ECO:0000256" key="3">
    <source>
        <dbReference type="ARBA" id="ARBA00022692"/>
    </source>
</evidence>
<keyword evidence="11" id="KW-0808">Transferase</keyword>
<dbReference type="PANTHER" id="PTHR47986:SF10">
    <property type="entry name" value="RECEPTOR-LIKE KINASE TMK4"/>
    <property type="match status" value="1"/>
</dbReference>
<keyword evidence="12" id="KW-1185">Reference proteome</keyword>
<keyword evidence="11" id="KW-0418">Kinase</keyword>
<organism evidence="11 12">
    <name type="scientific">Trifolium medium</name>
    <dbReference type="NCBI Taxonomy" id="97028"/>
    <lineage>
        <taxon>Eukaryota</taxon>
        <taxon>Viridiplantae</taxon>
        <taxon>Streptophyta</taxon>
        <taxon>Embryophyta</taxon>
        <taxon>Tracheophyta</taxon>
        <taxon>Spermatophyta</taxon>
        <taxon>Magnoliopsida</taxon>
        <taxon>eudicotyledons</taxon>
        <taxon>Gunneridae</taxon>
        <taxon>Pentapetalae</taxon>
        <taxon>rosids</taxon>
        <taxon>fabids</taxon>
        <taxon>Fabales</taxon>
        <taxon>Fabaceae</taxon>
        <taxon>Papilionoideae</taxon>
        <taxon>50 kb inversion clade</taxon>
        <taxon>NPAAA clade</taxon>
        <taxon>Hologalegina</taxon>
        <taxon>IRL clade</taxon>
        <taxon>Trifolieae</taxon>
        <taxon>Trifolium</taxon>
    </lineage>
</organism>
<name>A0A392M2P0_9FABA</name>
<proteinExistence type="predicted"/>
<dbReference type="InterPro" id="IPR052422">
    <property type="entry name" value="Auxin_Ser/Thr_Kinase"/>
</dbReference>
<dbReference type="Gene3D" id="3.80.10.10">
    <property type="entry name" value="Ribonuclease Inhibitor"/>
    <property type="match status" value="2"/>
</dbReference>
<dbReference type="GO" id="GO:0016020">
    <property type="term" value="C:membrane"/>
    <property type="evidence" value="ECO:0007669"/>
    <property type="project" value="UniProtKB-SubCell"/>
</dbReference>
<dbReference type="FunFam" id="3.80.10.10:FF:000129">
    <property type="entry name" value="Leucine-rich repeat receptor-like kinase"/>
    <property type="match status" value="1"/>
</dbReference>
<evidence type="ECO:0000256" key="7">
    <source>
        <dbReference type="ARBA" id="ARBA00023136"/>
    </source>
</evidence>
<keyword evidence="9" id="KW-0325">Glycoprotein</keyword>
<dbReference type="SUPFAM" id="SSF52058">
    <property type="entry name" value="L domain-like"/>
    <property type="match status" value="1"/>
</dbReference>
<dbReference type="InterPro" id="IPR013210">
    <property type="entry name" value="LRR_N_plant-typ"/>
</dbReference>
<feature type="domain" description="Leucine-rich repeat-containing N-terminal plant-type" evidence="10">
    <location>
        <begin position="23"/>
        <end position="47"/>
    </location>
</feature>
<keyword evidence="8 11" id="KW-0675">Receptor</keyword>
<dbReference type="GO" id="GO:0016301">
    <property type="term" value="F:kinase activity"/>
    <property type="evidence" value="ECO:0007669"/>
    <property type="project" value="UniProtKB-KW"/>
</dbReference>
<keyword evidence="5" id="KW-0677">Repeat</keyword>
<evidence type="ECO:0000256" key="1">
    <source>
        <dbReference type="ARBA" id="ARBA00004167"/>
    </source>
</evidence>
<gene>
    <name evidence="11" type="ORF">A2U01_0002398</name>
</gene>
<evidence type="ECO:0000256" key="8">
    <source>
        <dbReference type="ARBA" id="ARBA00023170"/>
    </source>
</evidence>
<keyword evidence="7" id="KW-0472">Membrane</keyword>
<dbReference type="Pfam" id="PF08263">
    <property type="entry name" value="LRRNT_2"/>
    <property type="match status" value="1"/>
</dbReference>
<evidence type="ECO:0000313" key="12">
    <source>
        <dbReference type="Proteomes" id="UP000265520"/>
    </source>
</evidence>
<accession>A0A392M2P0</accession>
<evidence type="ECO:0000256" key="6">
    <source>
        <dbReference type="ARBA" id="ARBA00022989"/>
    </source>
</evidence>
<keyword evidence="3" id="KW-0812">Transmembrane</keyword>
<keyword evidence="6" id="KW-1133">Transmembrane helix</keyword>